<evidence type="ECO:0000256" key="1">
    <source>
        <dbReference type="SAM" id="Phobius"/>
    </source>
</evidence>
<dbReference type="EMBL" id="CH474051">
    <property type="protein sequence ID" value="EDL87822.1"/>
    <property type="molecule type" value="Genomic_DNA"/>
</dbReference>
<sequence>MWVPPPRSPSLDPAVCRSFLLRQPTFPGSNSKNVTSPFPLIPSLAAGPNLILLASILWAFFL</sequence>
<reference evidence="3" key="1">
    <citation type="submission" date="2005-09" db="EMBL/GenBank/DDBJ databases">
        <authorList>
            <person name="Mural R.J."/>
            <person name="Li P.W."/>
            <person name="Adams M.D."/>
            <person name="Amanatides P.G."/>
            <person name="Baden-Tillson H."/>
            <person name="Barnstead M."/>
            <person name="Chin S.H."/>
            <person name="Dew I."/>
            <person name="Evans C.A."/>
            <person name="Ferriera S."/>
            <person name="Flanigan M."/>
            <person name="Fosler C."/>
            <person name="Glodek A."/>
            <person name="Gu Z."/>
            <person name="Holt R.A."/>
            <person name="Jennings D."/>
            <person name="Kraft C.L."/>
            <person name="Lu F."/>
            <person name="Nguyen T."/>
            <person name="Nusskern D.R."/>
            <person name="Pfannkoch C.M."/>
            <person name="Sitter C."/>
            <person name="Sutton G.G."/>
            <person name="Venter J.C."/>
            <person name="Wang Z."/>
            <person name="Woodage T."/>
            <person name="Zheng X.H."/>
            <person name="Zhong F."/>
        </authorList>
    </citation>
    <scope>NUCLEOTIDE SEQUENCE [LARGE SCALE GENOMIC DNA]</scope>
    <source>
        <strain>BN</strain>
        <strain evidence="3">Sprague-Dawley</strain>
    </source>
</reference>
<dbReference type="Proteomes" id="UP000234681">
    <property type="component" value="Chromosome 20"/>
</dbReference>
<dbReference type="AlphaFoldDB" id="A6KIG8"/>
<proteinExistence type="predicted"/>
<keyword evidence="1" id="KW-0812">Transmembrane</keyword>
<feature type="transmembrane region" description="Helical" evidence="1">
    <location>
        <begin position="40"/>
        <end position="61"/>
    </location>
</feature>
<name>A6KIG8_RAT</name>
<accession>A6KIG8</accession>
<gene>
    <name evidence="2" type="ORF">rCG_20017</name>
</gene>
<protein>
    <submittedName>
        <fullName evidence="2">RCG20017, isoform CRA_b</fullName>
    </submittedName>
</protein>
<evidence type="ECO:0000313" key="2">
    <source>
        <dbReference type="EMBL" id="EDL87822.1"/>
    </source>
</evidence>
<keyword evidence="1" id="KW-0472">Membrane</keyword>
<organism evidence="2 3">
    <name type="scientific">Rattus norvegicus</name>
    <name type="common">Rat</name>
    <dbReference type="NCBI Taxonomy" id="10116"/>
    <lineage>
        <taxon>Eukaryota</taxon>
        <taxon>Metazoa</taxon>
        <taxon>Chordata</taxon>
        <taxon>Craniata</taxon>
        <taxon>Vertebrata</taxon>
        <taxon>Euteleostomi</taxon>
        <taxon>Mammalia</taxon>
        <taxon>Eutheria</taxon>
        <taxon>Euarchontoglires</taxon>
        <taxon>Glires</taxon>
        <taxon>Rodentia</taxon>
        <taxon>Myomorpha</taxon>
        <taxon>Muroidea</taxon>
        <taxon>Muridae</taxon>
        <taxon>Murinae</taxon>
        <taxon>Rattus</taxon>
    </lineage>
</organism>
<keyword evidence="1" id="KW-1133">Transmembrane helix</keyword>
<evidence type="ECO:0000313" key="3">
    <source>
        <dbReference type="Proteomes" id="UP000234681"/>
    </source>
</evidence>